<dbReference type="OrthoDB" id="1049592at2"/>
<evidence type="ECO:0008006" key="3">
    <source>
        <dbReference type="Google" id="ProtNLM"/>
    </source>
</evidence>
<dbReference type="AlphaFoldDB" id="A0A4R4KH22"/>
<gene>
    <name evidence="1" type="ORF">EZE20_05260</name>
</gene>
<evidence type="ECO:0000313" key="1">
    <source>
        <dbReference type="EMBL" id="TDB67357.1"/>
    </source>
</evidence>
<dbReference type="RefSeq" id="WP_132115258.1">
    <property type="nucleotide sequence ID" value="NZ_SMJU01000003.1"/>
</dbReference>
<accession>A0A4R4KH22</accession>
<name>A0A4R4KH22_9BACT</name>
<organism evidence="1 2">
    <name type="scientific">Arundinibacter roseus</name>
    <dbReference type="NCBI Taxonomy" id="2070510"/>
    <lineage>
        <taxon>Bacteria</taxon>
        <taxon>Pseudomonadati</taxon>
        <taxon>Bacteroidota</taxon>
        <taxon>Cytophagia</taxon>
        <taxon>Cytophagales</taxon>
        <taxon>Spirosomataceae</taxon>
        <taxon>Arundinibacter</taxon>
    </lineage>
</organism>
<reference evidence="1 2" key="1">
    <citation type="submission" date="2019-02" db="EMBL/GenBank/DDBJ databases">
        <title>Arundinibacter roseus gen. nov., sp. nov., a new member of the family Cytophagaceae.</title>
        <authorList>
            <person name="Szuroczki S."/>
            <person name="Khayer B."/>
            <person name="Sproer C."/>
            <person name="Toumi M."/>
            <person name="Szabo A."/>
            <person name="Felfoldi T."/>
            <person name="Schumann P."/>
            <person name="Toth E."/>
        </authorList>
    </citation>
    <scope>NUCLEOTIDE SEQUENCE [LARGE SCALE GENOMIC DNA]</scope>
    <source>
        <strain evidence="1 2">DMA-k-7a</strain>
    </source>
</reference>
<proteinExistence type="predicted"/>
<keyword evidence="2" id="KW-1185">Reference proteome</keyword>
<dbReference type="EMBL" id="SMJU01000003">
    <property type="protein sequence ID" value="TDB67357.1"/>
    <property type="molecule type" value="Genomic_DNA"/>
</dbReference>
<sequence>MTTLLKNWDFIRVLRLAMALWIGYSAIIDQQPWLGVMAAFLGYQAIFNVGCCGTAGCSVPGRSIKDNTAETKEIDYEEVKPL</sequence>
<evidence type="ECO:0000313" key="2">
    <source>
        <dbReference type="Proteomes" id="UP000295706"/>
    </source>
</evidence>
<comment type="caution">
    <text evidence="1">The sequence shown here is derived from an EMBL/GenBank/DDBJ whole genome shotgun (WGS) entry which is preliminary data.</text>
</comment>
<dbReference type="Proteomes" id="UP000295706">
    <property type="component" value="Unassembled WGS sequence"/>
</dbReference>
<protein>
    <recommendedName>
        <fullName evidence="3">DUF2892 domain-containing protein</fullName>
    </recommendedName>
</protein>